<dbReference type="Gene3D" id="1.10.3520.10">
    <property type="entry name" value="Glycolipid transfer protein"/>
    <property type="match status" value="1"/>
</dbReference>
<evidence type="ECO:0000259" key="1">
    <source>
        <dbReference type="Pfam" id="PF08718"/>
    </source>
</evidence>
<accession>A0A0D2WY07</accession>
<organism evidence="2 3">
    <name type="scientific">Capsaspora owczarzaki (strain ATCC 30864)</name>
    <dbReference type="NCBI Taxonomy" id="595528"/>
    <lineage>
        <taxon>Eukaryota</taxon>
        <taxon>Filasterea</taxon>
        <taxon>Capsaspora</taxon>
    </lineage>
</organism>
<dbReference type="EMBL" id="KE346377">
    <property type="protein sequence ID" value="KJE98240.1"/>
    <property type="molecule type" value="Genomic_DNA"/>
</dbReference>
<feature type="domain" description="Glycolipid transfer protein" evidence="1">
    <location>
        <begin position="29"/>
        <end position="175"/>
    </location>
</feature>
<dbReference type="RefSeq" id="XP_004342488.1">
    <property type="nucleotide sequence ID" value="XM_004342439.2"/>
</dbReference>
<dbReference type="GO" id="GO:1902387">
    <property type="term" value="F:ceramide 1-phosphate binding"/>
    <property type="evidence" value="ECO:0007669"/>
    <property type="project" value="TreeGrafter"/>
</dbReference>
<evidence type="ECO:0000313" key="3">
    <source>
        <dbReference type="Proteomes" id="UP000008743"/>
    </source>
</evidence>
<sequence>MAAEPFSFPKVVDMFERVDTHAGKAANEIETIPFLDAYFELSKVFDHLGRAFKFVTADVVEKIDILRKHHELRENAHSTLDGMLRHELENNLTDTTSSGGLRSGSRTLLRLNRALEFILAFFDRMIEAKEDAACSTLAGEAYANTLSKHHGWAVRSAVNLALYTLPSLSELIRRLDVSRDDGIAYLKRIVASVRPMYDHINGLYTTHDLHSLP</sequence>
<dbReference type="OrthoDB" id="116883at2759"/>
<dbReference type="GO" id="GO:0005829">
    <property type="term" value="C:cytosol"/>
    <property type="evidence" value="ECO:0007669"/>
    <property type="project" value="TreeGrafter"/>
</dbReference>
<reference evidence="3" key="1">
    <citation type="submission" date="2011-02" db="EMBL/GenBank/DDBJ databases">
        <title>The Genome Sequence of Capsaspora owczarzaki ATCC 30864.</title>
        <authorList>
            <person name="Russ C."/>
            <person name="Cuomo C."/>
            <person name="Burger G."/>
            <person name="Gray M.W."/>
            <person name="Holland P.W.H."/>
            <person name="King N."/>
            <person name="Lang F.B.F."/>
            <person name="Roger A.J."/>
            <person name="Ruiz-Trillo I."/>
            <person name="Young S.K."/>
            <person name="Zeng Q."/>
            <person name="Gargeya S."/>
            <person name="Alvarado L."/>
            <person name="Berlin A."/>
            <person name="Chapman S.B."/>
            <person name="Chen Z."/>
            <person name="Freedman E."/>
            <person name="Gellesch M."/>
            <person name="Goldberg J."/>
            <person name="Griggs A."/>
            <person name="Gujja S."/>
            <person name="Heilman E."/>
            <person name="Heiman D."/>
            <person name="Howarth C."/>
            <person name="Mehta T."/>
            <person name="Neiman D."/>
            <person name="Pearson M."/>
            <person name="Roberts A."/>
            <person name="Saif S."/>
            <person name="Shea T."/>
            <person name="Shenoy N."/>
            <person name="Sisk P."/>
            <person name="Stolte C."/>
            <person name="Sykes S."/>
            <person name="White J."/>
            <person name="Yandava C."/>
            <person name="Haas B."/>
            <person name="Nusbaum C."/>
            <person name="Birren B."/>
        </authorList>
    </citation>
    <scope>NUCLEOTIDE SEQUENCE</scope>
    <source>
        <strain evidence="3">ATCC 30864</strain>
    </source>
</reference>
<name>A0A0D2WY07_CAPO3</name>
<proteinExistence type="predicted"/>
<dbReference type="PANTHER" id="PTHR10219">
    <property type="entry name" value="GLYCOLIPID TRANSFER PROTEIN-RELATED"/>
    <property type="match status" value="1"/>
</dbReference>
<evidence type="ECO:0000313" key="2">
    <source>
        <dbReference type="EMBL" id="KJE98240.1"/>
    </source>
</evidence>
<dbReference type="InParanoid" id="A0A0D2WY07"/>
<dbReference type="GO" id="GO:0016020">
    <property type="term" value="C:membrane"/>
    <property type="evidence" value="ECO:0007669"/>
    <property type="project" value="TreeGrafter"/>
</dbReference>
<dbReference type="InterPro" id="IPR014830">
    <property type="entry name" value="Glycolipid_transfer_prot_dom"/>
</dbReference>
<dbReference type="PhylomeDB" id="A0A0D2WY07"/>
<dbReference type="InterPro" id="IPR036497">
    <property type="entry name" value="GLTP_sf"/>
</dbReference>
<dbReference type="Pfam" id="PF08718">
    <property type="entry name" value="GLTP"/>
    <property type="match status" value="1"/>
</dbReference>
<dbReference type="SUPFAM" id="SSF110004">
    <property type="entry name" value="Glycolipid transfer protein, GLTP"/>
    <property type="match status" value="1"/>
</dbReference>
<dbReference type="eggNOG" id="KOG4189">
    <property type="taxonomic scope" value="Eukaryota"/>
</dbReference>
<dbReference type="OMA" id="FSHACTL"/>
<keyword evidence="3" id="KW-1185">Reference proteome</keyword>
<dbReference type="PANTHER" id="PTHR10219:SF43">
    <property type="entry name" value="GLYCOLIPID TRANSFER PROTEIN DOMAIN-CONTAINING PROTEIN"/>
    <property type="match status" value="1"/>
</dbReference>
<dbReference type="GO" id="GO:1902388">
    <property type="term" value="F:ceramide 1-phosphate transfer activity"/>
    <property type="evidence" value="ECO:0007669"/>
    <property type="project" value="TreeGrafter"/>
</dbReference>
<dbReference type="Proteomes" id="UP000008743">
    <property type="component" value="Unassembled WGS sequence"/>
</dbReference>
<protein>
    <recommendedName>
        <fullName evidence="1">Glycolipid transfer protein domain-containing protein</fullName>
    </recommendedName>
</protein>
<dbReference type="AlphaFoldDB" id="A0A0D2WY07"/>
<gene>
    <name evidence="2" type="ORF">CAOG_008233</name>
</gene>